<feature type="domain" description="EGF-like" evidence="5">
    <location>
        <begin position="309"/>
        <end position="341"/>
    </location>
</feature>
<comment type="caution">
    <text evidence="3">Lacks conserved residue(s) required for the propagation of feature annotation.</text>
</comment>
<sequence length="623" mass="69756">MAKITHCSRLFQGILFLSSLHFLLCGNFCSRQKIYQYGTKSCPGCSNTKLYREIHCCDKWKGYTCDVPICDPPCYDGKTCYGPDSCRCSNKTVGGVCSSHGCFPPCQHGGECYGLNKCSCRPGYAGDFCDVNPSDIIFVVDESGSVGHDDFRVTMEYLANAVNRLPIRYDLLRIGLALFSGSTRKSFKLDDHFTKEHVTDAILKTYFGSGGTNIDGALGYTCDDMFQLTTGDRPYAQNILVLITDGHLSSANKPGLQKCKSKNVTIIGIGIGSSVDEQQLRSLVSKPEYYFDTTYDNLDTTLPKLIKTITDFCPPGCKNGGTCISREKCQCPDGYAGLLCETKVTCIPECQNNGTCYNTNQCRCLVGYKGDICDILEFCRPGCQNGGTCIAKGNCLCPEGYAGNLCQTPERSATEYDIITTVLNGYNKLVRPIDPVNNVTHSLIPKETLVFNPKTLVFKAMQCVSWNDPRLSWPRGQPRISLPSSVIWLPDIVMLGQEINHDFEAKAIIMKNGDVTYCPQSEIKSTKCEEKSGSVWECNFKFLSWSYNKVMLDIHFPSFQSRPTIDMSIYYEHDEYEIVRHCSVRREMSYPFRVGNYPELTYTFVFRRRRSFSRNLNASSTCN</sequence>
<dbReference type="PROSITE" id="PS01186">
    <property type="entry name" value="EGF_2"/>
    <property type="match status" value="4"/>
</dbReference>
<feature type="disulfide bond" evidence="3">
    <location>
        <begin position="331"/>
        <end position="340"/>
    </location>
</feature>
<feature type="signal peptide" evidence="4">
    <location>
        <begin position="1"/>
        <end position="25"/>
    </location>
</feature>
<keyword evidence="3" id="KW-0245">EGF-like domain</keyword>
<dbReference type="Gene3D" id="2.10.25.10">
    <property type="entry name" value="Laminin"/>
    <property type="match status" value="4"/>
</dbReference>
<dbReference type="PANTHER" id="PTHR14949">
    <property type="entry name" value="EGF-LIKE-DOMAIN, MULTIPLE 7, 8"/>
    <property type="match status" value="1"/>
</dbReference>
<dbReference type="GO" id="GO:0005102">
    <property type="term" value="F:signaling receptor binding"/>
    <property type="evidence" value="ECO:0007669"/>
    <property type="project" value="TreeGrafter"/>
</dbReference>
<dbReference type="InterPro" id="IPR050969">
    <property type="entry name" value="Dev_Signal_Modulators"/>
</dbReference>
<evidence type="ECO:0000256" key="4">
    <source>
        <dbReference type="SAM" id="SignalP"/>
    </source>
</evidence>
<keyword evidence="8" id="KW-1185">Reference proteome</keyword>
<comment type="caution">
    <text evidence="7">The sequence shown here is derived from an EMBL/GenBank/DDBJ whole genome shotgun (WGS) entry which is preliminary data.</text>
</comment>
<dbReference type="Gene3D" id="2.70.170.10">
    <property type="entry name" value="Neurotransmitter-gated ion-channel ligand-binding domain"/>
    <property type="match status" value="1"/>
</dbReference>
<proteinExistence type="predicted"/>
<dbReference type="Pfam" id="PF00008">
    <property type="entry name" value="EGF"/>
    <property type="match status" value="1"/>
</dbReference>
<feature type="disulfide bond" evidence="3">
    <location>
        <begin position="102"/>
        <end position="112"/>
    </location>
</feature>
<accession>A0A8B6DZ40</accession>
<dbReference type="InterPro" id="IPR013111">
    <property type="entry name" value="EGF_extracell"/>
</dbReference>
<dbReference type="InterPro" id="IPR036465">
    <property type="entry name" value="vWFA_dom_sf"/>
</dbReference>
<dbReference type="SMART" id="SM00327">
    <property type="entry name" value="VWA"/>
    <property type="match status" value="1"/>
</dbReference>
<dbReference type="Pfam" id="PF07974">
    <property type="entry name" value="EGF_2"/>
    <property type="match status" value="1"/>
</dbReference>
<dbReference type="GO" id="GO:0005576">
    <property type="term" value="C:extracellular region"/>
    <property type="evidence" value="ECO:0007669"/>
    <property type="project" value="TreeGrafter"/>
</dbReference>
<feature type="disulfide bond" evidence="3">
    <location>
        <begin position="397"/>
        <end position="406"/>
    </location>
</feature>
<evidence type="ECO:0000256" key="3">
    <source>
        <dbReference type="PROSITE-ProRule" id="PRU00076"/>
    </source>
</evidence>
<feature type="domain" description="VWFA" evidence="6">
    <location>
        <begin position="135"/>
        <end position="309"/>
    </location>
</feature>
<feature type="chain" id="PRO_5032776157" evidence="4">
    <location>
        <begin position="26"/>
        <end position="623"/>
    </location>
</feature>
<feature type="domain" description="EGF-like" evidence="5">
    <location>
        <begin position="375"/>
        <end position="407"/>
    </location>
</feature>
<name>A0A8B6DZ40_MYTGA</name>
<dbReference type="PROSITE" id="PS50026">
    <property type="entry name" value="EGF_3"/>
    <property type="match status" value="4"/>
</dbReference>
<feature type="disulfide bond" evidence="3">
    <location>
        <begin position="313"/>
        <end position="323"/>
    </location>
</feature>
<evidence type="ECO:0000313" key="8">
    <source>
        <dbReference type="Proteomes" id="UP000596742"/>
    </source>
</evidence>
<evidence type="ECO:0000256" key="1">
    <source>
        <dbReference type="ARBA" id="ARBA00022729"/>
    </source>
</evidence>
<feature type="disulfide bond" evidence="3">
    <location>
        <begin position="364"/>
        <end position="373"/>
    </location>
</feature>
<feature type="disulfide bond" evidence="3">
    <location>
        <begin position="120"/>
        <end position="129"/>
    </location>
</feature>
<dbReference type="CDD" id="cd00054">
    <property type="entry name" value="EGF_CA"/>
    <property type="match status" value="1"/>
</dbReference>
<reference evidence="7" key="1">
    <citation type="submission" date="2018-11" db="EMBL/GenBank/DDBJ databases">
        <authorList>
            <person name="Alioto T."/>
            <person name="Alioto T."/>
        </authorList>
    </citation>
    <scope>NUCLEOTIDE SEQUENCE</scope>
</reference>
<dbReference type="PROSITE" id="PS00022">
    <property type="entry name" value="EGF_1"/>
    <property type="match status" value="4"/>
</dbReference>
<dbReference type="SUPFAM" id="SSF63712">
    <property type="entry name" value="Nicotinic receptor ligand binding domain-like"/>
    <property type="match status" value="1"/>
</dbReference>
<dbReference type="Pfam" id="PF02931">
    <property type="entry name" value="Neur_chan_LBD"/>
    <property type="match status" value="1"/>
</dbReference>
<protein>
    <submittedName>
        <fullName evidence="7">WNT inhibitory factor 1</fullName>
    </submittedName>
</protein>
<dbReference type="OrthoDB" id="6041609at2759"/>
<gene>
    <name evidence="7" type="ORF">MGAL_10B008048</name>
</gene>
<dbReference type="GO" id="GO:0016020">
    <property type="term" value="C:membrane"/>
    <property type="evidence" value="ECO:0007669"/>
    <property type="project" value="InterPro"/>
</dbReference>
<dbReference type="Pfam" id="PF00092">
    <property type="entry name" value="VWA"/>
    <property type="match status" value="1"/>
</dbReference>
<dbReference type="CDD" id="cd01450">
    <property type="entry name" value="vWFA_subfamily_ECM"/>
    <property type="match status" value="1"/>
</dbReference>
<dbReference type="EMBL" id="UYJE01004279">
    <property type="protein sequence ID" value="VDI26754.1"/>
    <property type="molecule type" value="Genomic_DNA"/>
</dbReference>
<evidence type="ECO:0000256" key="2">
    <source>
        <dbReference type="ARBA" id="ARBA00023157"/>
    </source>
</evidence>
<dbReference type="PRINTS" id="PR00453">
    <property type="entry name" value="VWFADOMAIN"/>
</dbReference>
<dbReference type="InterPro" id="IPR036734">
    <property type="entry name" value="Neur_chan_lig-bd_sf"/>
</dbReference>
<organism evidence="7 8">
    <name type="scientific">Mytilus galloprovincialis</name>
    <name type="common">Mediterranean mussel</name>
    <dbReference type="NCBI Taxonomy" id="29158"/>
    <lineage>
        <taxon>Eukaryota</taxon>
        <taxon>Metazoa</taxon>
        <taxon>Spiralia</taxon>
        <taxon>Lophotrochozoa</taxon>
        <taxon>Mollusca</taxon>
        <taxon>Bivalvia</taxon>
        <taxon>Autobranchia</taxon>
        <taxon>Pteriomorphia</taxon>
        <taxon>Mytilida</taxon>
        <taxon>Mytiloidea</taxon>
        <taxon>Mytilidae</taxon>
        <taxon>Mytilinae</taxon>
        <taxon>Mytilus</taxon>
    </lineage>
</organism>
<dbReference type="PANTHER" id="PTHR14949:SF54">
    <property type="entry name" value="VWFD DOMAIN-CONTAINING PROTEIN"/>
    <property type="match status" value="1"/>
</dbReference>
<dbReference type="PROSITE" id="PS50234">
    <property type="entry name" value="VWFA"/>
    <property type="match status" value="1"/>
</dbReference>
<dbReference type="InterPro" id="IPR002035">
    <property type="entry name" value="VWF_A"/>
</dbReference>
<dbReference type="InterPro" id="IPR000742">
    <property type="entry name" value="EGF"/>
</dbReference>
<evidence type="ECO:0000313" key="7">
    <source>
        <dbReference type="EMBL" id="VDI26754.1"/>
    </source>
</evidence>
<dbReference type="Gene3D" id="3.40.50.410">
    <property type="entry name" value="von Willebrand factor, type A domain"/>
    <property type="match status" value="1"/>
</dbReference>
<dbReference type="GO" id="GO:0009986">
    <property type="term" value="C:cell surface"/>
    <property type="evidence" value="ECO:0007669"/>
    <property type="project" value="TreeGrafter"/>
</dbReference>
<dbReference type="InterPro" id="IPR006202">
    <property type="entry name" value="Neur_chan_lig-bd"/>
</dbReference>
<evidence type="ECO:0000259" key="6">
    <source>
        <dbReference type="PROSITE" id="PS50234"/>
    </source>
</evidence>
<dbReference type="AlphaFoldDB" id="A0A8B6DZ40"/>
<dbReference type="GO" id="GO:0005230">
    <property type="term" value="F:extracellular ligand-gated monoatomic ion channel activity"/>
    <property type="evidence" value="ECO:0007669"/>
    <property type="project" value="InterPro"/>
</dbReference>
<dbReference type="SUPFAM" id="SSF57184">
    <property type="entry name" value="Growth factor receptor domain"/>
    <property type="match status" value="1"/>
</dbReference>
<feature type="domain" description="EGF-like" evidence="5">
    <location>
        <begin position="342"/>
        <end position="374"/>
    </location>
</feature>
<dbReference type="InterPro" id="IPR009030">
    <property type="entry name" value="Growth_fac_rcpt_cys_sf"/>
</dbReference>
<feature type="domain" description="EGF-like" evidence="5">
    <location>
        <begin position="98"/>
        <end position="130"/>
    </location>
</feature>
<feature type="disulfide bond" evidence="3">
    <location>
        <begin position="379"/>
        <end position="389"/>
    </location>
</feature>
<dbReference type="Proteomes" id="UP000596742">
    <property type="component" value="Unassembled WGS sequence"/>
</dbReference>
<feature type="disulfide bond" evidence="3">
    <location>
        <begin position="346"/>
        <end position="356"/>
    </location>
</feature>
<dbReference type="SMART" id="SM00181">
    <property type="entry name" value="EGF"/>
    <property type="match status" value="4"/>
</dbReference>
<keyword evidence="2 3" id="KW-1015">Disulfide bond</keyword>
<evidence type="ECO:0000259" key="5">
    <source>
        <dbReference type="PROSITE" id="PS50026"/>
    </source>
</evidence>
<keyword evidence="1 4" id="KW-0732">Signal</keyword>
<dbReference type="SUPFAM" id="SSF53300">
    <property type="entry name" value="vWA-like"/>
    <property type="match status" value="1"/>
</dbReference>